<dbReference type="FunFam" id="3.40.50.620:FF:000009">
    <property type="entry name" value="Cysteine--tRNA ligase"/>
    <property type="match status" value="1"/>
</dbReference>
<feature type="binding site" evidence="12">
    <location>
        <position position="251"/>
    </location>
    <ligand>
        <name>Zn(2+)</name>
        <dbReference type="ChEBI" id="CHEBI:29105"/>
    </ligand>
</feature>
<protein>
    <recommendedName>
        <fullName evidence="12">Cysteine--tRNA ligase</fullName>
        <ecNumber evidence="12">6.1.1.16</ecNumber>
    </recommendedName>
    <alternativeName>
        <fullName evidence="12">Cysteinyl-tRNA synthetase</fullName>
        <shortName evidence="12">CysRS</shortName>
    </alternativeName>
</protein>
<dbReference type="SUPFAM" id="SSF52374">
    <property type="entry name" value="Nucleotidylyl transferase"/>
    <property type="match status" value="1"/>
</dbReference>
<reference evidence="14 15" key="1">
    <citation type="submission" date="2011-01" db="EMBL/GenBank/DDBJ databases">
        <authorList>
            <person name="Weinstock G."/>
            <person name="Sodergren E."/>
            <person name="Clifton S."/>
            <person name="Fulton L."/>
            <person name="Fulton B."/>
            <person name="Courtney L."/>
            <person name="Fronick C."/>
            <person name="Harrison M."/>
            <person name="Strong C."/>
            <person name="Farmer C."/>
            <person name="Delahaunty K."/>
            <person name="Markovic C."/>
            <person name="Hall O."/>
            <person name="Minx P."/>
            <person name="Tomlinson C."/>
            <person name="Mitreva M."/>
            <person name="Hou S."/>
            <person name="Chen J."/>
            <person name="Wollam A."/>
            <person name="Pepin K.H."/>
            <person name="Johnson M."/>
            <person name="Bhonagiri V."/>
            <person name="Zhang X."/>
            <person name="Suruliraj S."/>
            <person name="Warren W."/>
            <person name="Chinwalla A."/>
            <person name="Mardis E.R."/>
            <person name="Wilson R.K."/>
        </authorList>
    </citation>
    <scope>NUCLEOTIDE SEQUENCE [LARGE SCALE GENOMIC DNA]</scope>
    <source>
        <strain evidence="15">DSM 22608 / JCM 16073 / KCTC 15190 / YIT 12066</strain>
    </source>
</reference>
<evidence type="ECO:0000256" key="9">
    <source>
        <dbReference type="ARBA" id="ARBA00022840"/>
    </source>
</evidence>
<evidence type="ECO:0000256" key="4">
    <source>
        <dbReference type="ARBA" id="ARBA00022490"/>
    </source>
</evidence>
<keyword evidence="11 12" id="KW-0030">Aminoacyl-tRNA synthetase</keyword>
<keyword evidence="4 12" id="KW-0963">Cytoplasm</keyword>
<proteinExistence type="inferred from homology"/>
<keyword evidence="5 12" id="KW-0436">Ligase</keyword>
<dbReference type="Pfam" id="PF23493">
    <property type="entry name" value="CysS_C"/>
    <property type="match status" value="1"/>
</dbReference>
<dbReference type="InterPro" id="IPR024909">
    <property type="entry name" value="Cys-tRNA/MSH_ligase"/>
</dbReference>
<dbReference type="InterPro" id="IPR009080">
    <property type="entry name" value="tRNAsynth_Ia_anticodon-bd"/>
</dbReference>
<keyword evidence="9 12" id="KW-0067">ATP-binding</keyword>
<comment type="caution">
    <text evidence="14">The sequence shown here is derived from an EMBL/GenBank/DDBJ whole genome shotgun (WGS) entry which is preliminary data.</text>
</comment>
<comment type="subcellular location">
    <subcellularLocation>
        <location evidence="1 12">Cytoplasm</location>
    </subcellularLocation>
</comment>
<evidence type="ECO:0000256" key="8">
    <source>
        <dbReference type="ARBA" id="ARBA00022833"/>
    </source>
</evidence>
<feature type="short sequence motif" description="'KMSKS' region" evidence="12">
    <location>
        <begin position="279"/>
        <end position="283"/>
    </location>
</feature>
<evidence type="ECO:0000256" key="10">
    <source>
        <dbReference type="ARBA" id="ARBA00022917"/>
    </source>
</evidence>
<dbReference type="PRINTS" id="PR00983">
    <property type="entry name" value="TRNASYNTHCYS"/>
</dbReference>
<dbReference type="Proteomes" id="UP000018458">
    <property type="component" value="Unassembled WGS sequence"/>
</dbReference>
<feature type="binding site" evidence="12">
    <location>
        <position position="41"/>
    </location>
    <ligand>
        <name>Zn(2+)</name>
        <dbReference type="ChEBI" id="CHEBI:29105"/>
    </ligand>
</feature>
<evidence type="ECO:0000256" key="12">
    <source>
        <dbReference type="HAMAP-Rule" id="MF_00041"/>
    </source>
</evidence>
<dbReference type="Pfam" id="PF01406">
    <property type="entry name" value="tRNA-synt_1e"/>
    <property type="match status" value="1"/>
</dbReference>
<keyword evidence="6 12" id="KW-0479">Metal-binding</keyword>
<dbReference type="Pfam" id="PF09190">
    <property type="entry name" value="DALR_2"/>
    <property type="match status" value="1"/>
</dbReference>
<dbReference type="Gene3D" id="1.20.120.1910">
    <property type="entry name" value="Cysteine-tRNA ligase, C-terminal anti-codon recognition domain"/>
    <property type="match status" value="1"/>
</dbReference>
<dbReference type="CDD" id="cd07963">
    <property type="entry name" value="Anticodon_Ia_Cys"/>
    <property type="match status" value="1"/>
</dbReference>
<dbReference type="STRING" id="762983.HMPREF9444_02216"/>
<evidence type="ECO:0000256" key="11">
    <source>
        <dbReference type="ARBA" id="ARBA00023146"/>
    </source>
</evidence>
<evidence type="ECO:0000256" key="5">
    <source>
        <dbReference type="ARBA" id="ARBA00022598"/>
    </source>
</evidence>
<dbReference type="PANTHER" id="PTHR10890">
    <property type="entry name" value="CYSTEINYL-TRNA SYNTHETASE"/>
    <property type="match status" value="1"/>
</dbReference>
<dbReference type="InterPro" id="IPR015273">
    <property type="entry name" value="Cys-tRNA-synt_Ia_DALR"/>
</dbReference>
<feature type="binding site" evidence="12">
    <location>
        <position position="222"/>
    </location>
    <ligand>
        <name>Zn(2+)</name>
        <dbReference type="ChEBI" id="CHEBI:29105"/>
    </ligand>
</feature>
<dbReference type="eggNOG" id="COG0215">
    <property type="taxonomic scope" value="Bacteria"/>
</dbReference>
<accession>E8LN62</accession>
<evidence type="ECO:0000256" key="6">
    <source>
        <dbReference type="ARBA" id="ARBA00022723"/>
    </source>
</evidence>
<evidence type="ECO:0000313" key="15">
    <source>
        <dbReference type="Proteomes" id="UP000018458"/>
    </source>
</evidence>
<keyword evidence="8 12" id="KW-0862">Zinc</keyword>
<evidence type="ECO:0000256" key="7">
    <source>
        <dbReference type="ARBA" id="ARBA00022741"/>
    </source>
</evidence>
<dbReference type="InterPro" id="IPR032678">
    <property type="entry name" value="tRNA-synt_1_cat_dom"/>
</dbReference>
<gene>
    <name evidence="12 14" type="primary">cysS</name>
    <name evidence="14" type="ORF">HMPREF9444_02216</name>
</gene>
<keyword evidence="15" id="KW-1185">Reference proteome</keyword>
<comment type="cofactor">
    <cofactor evidence="12">
        <name>Zn(2+)</name>
        <dbReference type="ChEBI" id="CHEBI:29105"/>
    </cofactor>
    <text evidence="12">Binds 1 zinc ion per subunit.</text>
</comment>
<dbReference type="HAMAP" id="MF_00041">
    <property type="entry name" value="Cys_tRNA_synth"/>
    <property type="match status" value="1"/>
</dbReference>
<dbReference type="AlphaFoldDB" id="E8LN62"/>
<keyword evidence="7 12" id="KW-0547">Nucleotide-binding</keyword>
<dbReference type="GO" id="GO:0008270">
    <property type="term" value="F:zinc ion binding"/>
    <property type="evidence" value="ECO:0007669"/>
    <property type="project" value="UniProtKB-UniRule"/>
</dbReference>
<comment type="catalytic activity">
    <reaction evidence="12">
        <text>tRNA(Cys) + L-cysteine + ATP = L-cysteinyl-tRNA(Cys) + AMP + diphosphate</text>
        <dbReference type="Rhea" id="RHEA:17773"/>
        <dbReference type="Rhea" id="RHEA-COMP:9661"/>
        <dbReference type="Rhea" id="RHEA-COMP:9679"/>
        <dbReference type="ChEBI" id="CHEBI:30616"/>
        <dbReference type="ChEBI" id="CHEBI:33019"/>
        <dbReference type="ChEBI" id="CHEBI:35235"/>
        <dbReference type="ChEBI" id="CHEBI:78442"/>
        <dbReference type="ChEBI" id="CHEBI:78517"/>
        <dbReference type="ChEBI" id="CHEBI:456215"/>
        <dbReference type="EC" id="6.1.1.16"/>
    </reaction>
</comment>
<dbReference type="InterPro" id="IPR014729">
    <property type="entry name" value="Rossmann-like_a/b/a_fold"/>
</dbReference>
<dbReference type="SMART" id="SM00840">
    <property type="entry name" value="DALR_2"/>
    <property type="match status" value="1"/>
</dbReference>
<dbReference type="HOGENOM" id="CLU_013528_0_1_6"/>
<dbReference type="PANTHER" id="PTHR10890:SF3">
    <property type="entry name" value="CYSTEINE--TRNA LIGASE, CYTOPLASMIC"/>
    <property type="match status" value="1"/>
</dbReference>
<evidence type="ECO:0000259" key="13">
    <source>
        <dbReference type="SMART" id="SM00840"/>
    </source>
</evidence>
<evidence type="ECO:0000256" key="1">
    <source>
        <dbReference type="ARBA" id="ARBA00004496"/>
    </source>
</evidence>
<keyword evidence="10 12" id="KW-0648">Protein biosynthesis</keyword>
<evidence type="ECO:0000256" key="2">
    <source>
        <dbReference type="ARBA" id="ARBA00005594"/>
    </source>
</evidence>
<dbReference type="EC" id="6.1.1.16" evidence="12"/>
<dbReference type="CDD" id="cd00672">
    <property type="entry name" value="CysRS_core"/>
    <property type="match status" value="1"/>
</dbReference>
<dbReference type="NCBIfam" id="TIGR00435">
    <property type="entry name" value="cysS"/>
    <property type="match status" value="1"/>
</dbReference>
<feature type="domain" description="Cysteinyl-tRNA synthetase class Ia DALR" evidence="13">
    <location>
        <begin position="353"/>
        <end position="411"/>
    </location>
</feature>
<comment type="subunit">
    <text evidence="3 12">Monomer.</text>
</comment>
<name>E8LN62_SUCHY</name>
<feature type="short sequence motif" description="'HIGH' region" evidence="12">
    <location>
        <begin position="43"/>
        <end position="53"/>
    </location>
</feature>
<comment type="similarity">
    <text evidence="2 12">Belongs to the class-I aminoacyl-tRNA synthetase family.</text>
</comment>
<dbReference type="GO" id="GO:0005829">
    <property type="term" value="C:cytosol"/>
    <property type="evidence" value="ECO:0007669"/>
    <property type="project" value="TreeGrafter"/>
</dbReference>
<dbReference type="InterPro" id="IPR056411">
    <property type="entry name" value="CysS_C"/>
</dbReference>
<dbReference type="GO" id="GO:0004817">
    <property type="term" value="F:cysteine-tRNA ligase activity"/>
    <property type="evidence" value="ECO:0007669"/>
    <property type="project" value="UniProtKB-UniRule"/>
</dbReference>
<dbReference type="EMBL" id="AEVO01000159">
    <property type="protein sequence ID" value="EFY06010.1"/>
    <property type="molecule type" value="Genomic_DNA"/>
</dbReference>
<dbReference type="SUPFAM" id="SSF47323">
    <property type="entry name" value="Anticodon-binding domain of a subclass of class I aminoacyl-tRNA synthetases"/>
    <property type="match status" value="1"/>
</dbReference>
<evidence type="ECO:0000256" key="3">
    <source>
        <dbReference type="ARBA" id="ARBA00011245"/>
    </source>
</evidence>
<dbReference type="GO" id="GO:0005524">
    <property type="term" value="F:ATP binding"/>
    <property type="evidence" value="ECO:0007669"/>
    <property type="project" value="UniProtKB-UniRule"/>
</dbReference>
<evidence type="ECO:0000313" key="14">
    <source>
        <dbReference type="EMBL" id="EFY06010.1"/>
    </source>
</evidence>
<feature type="binding site" evidence="12">
    <location>
        <position position="247"/>
    </location>
    <ligand>
        <name>Zn(2+)</name>
        <dbReference type="ChEBI" id="CHEBI:29105"/>
    </ligand>
</feature>
<feature type="binding site" evidence="12">
    <location>
        <position position="282"/>
    </location>
    <ligand>
        <name>ATP</name>
        <dbReference type="ChEBI" id="CHEBI:30616"/>
    </ligand>
</feature>
<dbReference type="GO" id="GO:0006423">
    <property type="term" value="P:cysteinyl-tRNA aminoacylation"/>
    <property type="evidence" value="ECO:0007669"/>
    <property type="project" value="UniProtKB-UniRule"/>
</dbReference>
<dbReference type="InterPro" id="IPR015803">
    <property type="entry name" value="Cys-tRNA-ligase"/>
</dbReference>
<dbReference type="Gene3D" id="3.40.50.620">
    <property type="entry name" value="HUPs"/>
    <property type="match status" value="1"/>
</dbReference>
<sequence>MSGIDLYNRERWPMLQIHNTISRKKEEFKPINEGQIGMYVCGVTVYDLCHIGHARTFVNFDMVVRYLRYRGYKVRYIRNITDIDDKIIKRAHERKVSAKELAENFIVEMHKDFDALNIMRPDEEPRATETIPEIIALVQRLIDNGNAYVADNGDVMFAIDTFKQYGRLSGQNLEELEAGARIEIEKTKRNPFDFVLWKMSKPGEPSWSSPWGDGRPGWHIECSAMNLKYLGENFDIHGGGSDLIFPHHENEIAQSCCACHSKYVNYWMHSGMVMINHEKMSKSLNNFFTIRDVLEHYDAETIRFFLLSAQYRSPLNYTQENLDKAKASLARLYTALRDVVPVKAEGEDEYTKRFKELMDDDFNTPGAMAVLFDLAKAVNKEEGETKAKLAGRLVELGSVLGILYQNPSSFLKGAESSDNDEVSVIEALIQERKDARARKDFKAADAARDKLTAMGIVLEDGPSGTTWRRK</sequence>
<organism evidence="14 15">
    <name type="scientific">Succinatimonas hippei (strain DSM 22608 / JCM 16073 / KCTC 15190 / YIT 12066)</name>
    <dbReference type="NCBI Taxonomy" id="762983"/>
    <lineage>
        <taxon>Bacteria</taxon>
        <taxon>Pseudomonadati</taxon>
        <taxon>Pseudomonadota</taxon>
        <taxon>Gammaproteobacteria</taxon>
        <taxon>Aeromonadales</taxon>
        <taxon>Succinivibrionaceae</taxon>
        <taxon>Succinatimonas</taxon>
    </lineage>
</organism>